<reference evidence="2" key="1">
    <citation type="submission" date="2017-08" db="EMBL/GenBank/DDBJ databases">
        <authorList>
            <person name="de Groot N.N."/>
        </authorList>
    </citation>
    <scope>NUCLEOTIDE SEQUENCE [LARGE SCALE GENOMIC DNA]</scope>
</reference>
<accession>A0A2D0ZMA0</accession>
<name>A0A2D0ZMA0_9CAUD</name>
<dbReference type="EMBL" id="MF668286">
    <property type="protein sequence ID" value="ASZ74965.1"/>
    <property type="molecule type" value="Genomic_DNA"/>
</dbReference>
<dbReference type="Proteomes" id="UP000231419">
    <property type="component" value="Segment"/>
</dbReference>
<keyword evidence="2" id="KW-1185">Reference proteome</keyword>
<evidence type="ECO:0000313" key="1">
    <source>
        <dbReference type="EMBL" id="ASZ74965.1"/>
    </source>
</evidence>
<proteinExistence type="predicted"/>
<evidence type="ECO:0000313" key="2">
    <source>
        <dbReference type="Proteomes" id="UP000231419"/>
    </source>
</evidence>
<sequence length="55" mass="6405">MPKYIVTEHGWGTRMYRVDADDEQSAKDIVADGAEEIWFDDFDVERVEVVLRDEG</sequence>
<gene>
    <name evidence="1" type="ORF">SEA_TRINA_181</name>
</gene>
<protein>
    <submittedName>
        <fullName evidence="1">Uncharacterized protein</fullName>
    </submittedName>
</protein>
<organism evidence="1 2">
    <name type="scientific">Rhodococcus phage Trina</name>
    <dbReference type="NCBI Taxonomy" id="2027905"/>
    <lineage>
        <taxon>Viruses</taxon>
        <taxon>Duplodnaviria</taxon>
        <taxon>Heunggongvirae</taxon>
        <taxon>Uroviricota</taxon>
        <taxon>Caudoviricetes</taxon>
        <taxon>Trinavirus</taxon>
        <taxon>Trinavirus trina</taxon>
    </lineage>
</organism>